<dbReference type="AlphaFoldDB" id="A0A8S1MUT4"/>
<accession>A0A8S1MUT4</accession>
<proteinExistence type="predicted"/>
<evidence type="ECO:0000256" key="1">
    <source>
        <dbReference type="SAM" id="MobiDB-lite"/>
    </source>
</evidence>
<dbReference type="OrthoDB" id="116827at2759"/>
<evidence type="ECO:0000313" key="2">
    <source>
        <dbReference type="EMBL" id="CAD8080813.1"/>
    </source>
</evidence>
<protein>
    <submittedName>
        <fullName evidence="2">Uncharacterized protein</fullName>
    </submittedName>
</protein>
<gene>
    <name evidence="2" type="ORF">PSON_ATCC_30995.1.T0410066</name>
</gene>
<comment type="caution">
    <text evidence="2">The sequence shown here is derived from an EMBL/GenBank/DDBJ whole genome shotgun (WGS) entry which is preliminary data.</text>
</comment>
<sequence length="117" mass="14110">MVKQKQENEKLIAAQNYNQKQYIKMKNNKKRKNNIIERRQQAEQKKIALKKMQQKQKEMHNMSKKDSTYKNAWIPESQPEQQDEKLEGNQRIILIQMQQNTQILIIVMNKNFGHIIC</sequence>
<dbReference type="EMBL" id="CAJJDN010000041">
    <property type="protein sequence ID" value="CAD8080813.1"/>
    <property type="molecule type" value="Genomic_DNA"/>
</dbReference>
<feature type="compositionally biased region" description="Basic and acidic residues" evidence="1">
    <location>
        <begin position="55"/>
        <end position="68"/>
    </location>
</feature>
<evidence type="ECO:0000313" key="3">
    <source>
        <dbReference type="Proteomes" id="UP000692954"/>
    </source>
</evidence>
<name>A0A8S1MUT4_9CILI</name>
<organism evidence="2 3">
    <name type="scientific">Paramecium sonneborni</name>
    <dbReference type="NCBI Taxonomy" id="65129"/>
    <lineage>
        <taxon>Eukaryota</taxon>
        <taxon>Sar</taxon>
        <taxon>Alveolata</taxon>
        <taxon>Ciliophora</taxon>
        <taxon>Intramacronucleata</taxon>
        <taxon>Oligohymenophorea</taxon>
        <taxon>Peniculida</taxon>
        <taxon>Parameciidae</taxon>
        <taxon>Paramecium</taxon>
    </lineage>
</organism>
<feature type="region of interest" description="Disordered" evidence="1">
    <location>
        <begin position="53"/>
        <end position="85"/>
    </location>
</feature>
<reference evidence="2" key="1">
    <citation type="submission" date="2021-01" db="EMBL/GenBank/DDBJ databases">
        <authorList>
            <consortium name="Genoscope - CEA"/>
            <person name="William W."/>
        </authorList>
    </citation>
    <scope>NUCLEOTIDE SEQUENCE</scope>
</reference>
<dbReference type="Proteomes" id="UP000692954">
    <property type="component" value="Unassembled WGS sequence"/>
</dbReference>
<keyword evidence="3" id="KW-1185">Reference proteome</keyword>